<sequence>MRSLIEARLADRPPPMDPRAELLESVHGSVPSELLEMLDHPTRPAAVLLGLVERRGDLSIILTERAAGLKEHPGQVSFPGGRIERDDLSPMAAALREAEEEIGLKAEKVVVAGCLDPYLTVTGFLITPVVGFVDKNFIARPDPIEVNEVFELPLKKVLEGGSIERGYRTRPDFDVTFRIYELSFEGHHIWGATAAILLKFLDLIFNEKTTL</sequence>
<keyword evidence="4" id="KW-0378">Hydrolase</keyword>
<comment type="cofactor">
    <cofactor evidence="1">
        <name>Mn(2+)</name>
        <dbReference type="ChEBI" id="CHEBI:29035"/>
    </cofactor>
</comment>
<dbReference type="InterPro" id="IPR015797">
    <property type="entry name" value="NUDIX_hydrolase-like_dom_sf"/>
</dbReference>
<dbReference type="CDD" id="cd03426">
    <property type="entry name" value="NUDIX_CoAse_Nudt7"/>
    <property type="match status" value="1"/>
</dbReference>
<dbReference type="GO" id="GO:0046872">
    <property type="term" value="F:metal ion binding"/>
    <property type="evidence" value="ECO:0007669"/>
    <property type="project" value="UniProtKB-KW"/>
</dbReference>
<dbReference type="PANTHER" id="PTHR12992:SF11">
    <property type="entry name" value="MITOCHONDRIAL COENZYME A DIPHOSPHATASE NUDT8"/>
    <property type="match status" value="1"/>
</dbReference>
<keyword evidence="6" id="KW-0464">Manganese</keyword>
<gene>
    <name evidence="8" type="ORF">METZ01_LOCUS119106</name>
</gene>
<evidence type="ECO:0000256" key="6">
    <source>
        <dbReference type="ARBA" id="ARBA00023211"/>
    </source>
</evidence>
<proteinExistence type="predicted"/>
<keyword evidence="5" id="KW-0460">Magnesium</keyword>
<feature type="domain" description="Nudix hydrolase" evidence="7">
    <location>
        <begin position="41"/>
        <end position="181"/>
    </location>
</feature>
<evidence type="ECO:0000256" key="3">
    <source>
        <dbReference type="ARBA" id="ARBA00022723"/>
    </source>
</evidence>
<evidence type="ECO:0000256" key="4">
    <source>
        <dbReference type="ARBA" id="ARBA00022801"/>
    </source>
</evidence>
<evidence type="ECO:0000259" key="7">
    <source>
        <dbReference type="PROSITE" id="PS51462"/>
    </source>
</evidence>
<reference evidence="8" key="1">
    <citation type="submission" date="2018-05" db="EMBL/GenBank/DDBJ databases">
        <authorList>
            <person name="Lanie J.A."/>
            <person name="Ng W.-L."/>
            <person name="Kazmierczak K.M."/>
            <person name="Andrzejewski T.M."/>
            <person name="Davidsen T.M."/>
            <person name="Wayne K.J."/>
            <person name="Tettelin H."/>
            <person name="Glass J.I."/>
            <person name="Rusch D."/>
            <person name="Podicherti R."/>
            <person name="Tsui H.-C.T."/>
            <person name="Winkler M.E."/>
        </authorList>
    </citation>
    <scope>NUCLEOTIDE SEQUENCE</scope>
</reference>
<name>A0A381XP48_9ZZZZ</name>
<evidence type="ECO:0000256" key="1">
    <source>
        <dbReference type="ARBA" id="ARBA00001936"/>
    </source>
</evidence>
<comment type="cofactor">
    <cofactor evidence="2">
        <name>Mg(2+)</name>
        <dbReference type="ChEBI" id="CHEBI:18420"/>
    </cofactor>
</comment>
<dbReference type="InterPro" id="IPR000086">
    <property type="entry name" value="NUDIX_hydrolase_dom"/>
</dbReference>
<dbReference type="Pfam" id="PF00293">
    <property type="entry name" value="NUDIX"/>
    <property type="match status" value="1"/>
</dbReference>
<dbReference type="AlphaFoldDB" id="A0A381XP48"/>
<keyword evidence="3" id="KW-0479">Metal-binding</keyword>
<dbReference type="EMBL" id="UINC01015795">
    <property type="protein sequence ID" value="SVA66252.1"/>
    <property type="molecule type" value="Genomic_DNA"/>
</dbReference>
<dbReference type="Gene3D" id="3.90.79.10">
    <property type="entry name" value="Nucleoside Triphosphate Pyrophosphohydrolase"/>
    <property type="match status" value="1"/>
</dbReference>
<dbReference type="NCBIfam" id="NF007980">
    <property type="entry name" value="PRK10707.1"/>
    <property type="match status" value="1"/>
</dbReference>
<dbReference type="PANTHER" id="PTHR12992">
    <property type="entry name" value="NUDIX HYDROLASE"/>
    <property type="match status" value="1"/>
</dbReference>
<dbReference type="SUPFAM" id="SSF55811">
    <property type="entry name" value="Nudix"/>
    <property type="match status" value="1"/>
</dbReference>
<accession>A0A381XP48</accession>
<evidence type="ECO:0000256" key="2">
    <source>
        <dbReference type="ARBA" id="ARBA00001946"/>
    </source>
</evidence>
<dbReference type="GO" id="GO:0010945">
    <property type="term" value="F:coenzyme A diphosphatase activity"/>
    <property type="evidence" value="ECO:0007669"/>
    <property type="project" value="InterPro"/>
</dbReference>
<dbReference type="InterPro" id="IPR045121">
    <property type="entry name" value="CoAse"/>
</dbReference>
<dbReference type="PROSITE" id="PS51462">
    <property type="entry name" value="NUDIX"/>
    <property type="match status" value="1"/>
</dbReference>
<protein>
    <recommendedName>
        <fullName evidence="7">Nudix hydrolase domain-containing protein</fullName>
    </recommendedName>
</protein>
<evidence type="ECO:0000256" key="5">
    <source>
        <dbReference type="ARBA" id="ARBA00022842"/>
    </source>
</evidence>
<organism evidence="8">
    <name type="scientific">marine metagenome</name>
    <dbReference type="NCBI Taxonomy" id="408172"/>
    <lineage>
        <taxon>unclassified sequences</taxon>
        <taxon>metagenomes</taxon>
        <taxon>ecological metagenomes</taxon>
    </lineage>
</organism>
<evidence type="ECO:0000313" key="8">
    <source>
        <dbReference type="EMBL" id="SVA66252.1"/>
    </source>
</evidence>